<accession>A0A3G4ZLQ9</accession>
<evidence type="ECO:0000256" key="1">
    <source>
        <dbReference type="ARBA" id="ARBA00005560"/>
    </source>
</evidence>
<evidence type="ECO:0000256" key="2">
    <source>
        <dbReference type="ARBA" id="ARBA00023125"/>
    </source>
</evidence>
<gene>
    <name evidence="5" type="ORF">Terrestrivirus3_37</name>
</gene>
<dbReference type="InterPro" id="IPR000814">
    <property type="entry name" value="TBP"/>
</dbReference>
<dbReference type="Gene3D" id="3.30.310.10">
    <property type="entry name" value="TATA-Binding Protein"/>
    <property type="match status" value="1"/>
</dbReference>
<name>A0A3G4ZLQ9_9VIRU</name>
<dbReference type="GO" id="GO:0003677">
    <property type="term" value="F:DNA binding"/>
    <property type="evidence" value="ECO:0007669"/>
    <property type="project" value="UniProtKB-KW"/>
</dbReference>
<comment type="similarity">
    <text evidence="1">Belongs to the TBP family.</text>
</comment>
<dbReference type="Pfam" id="PF00352">
    <property type="entry name" value="TBP"/>
    <property type="match status" value="1"/>
</dbReference>
<proteinExistence type="inferred from homology"/>
<dbReference type="EMBL" id="MK071981">
    <property type="protein sequence ID" value="AYV75768.1"/>
    <property type="molecule type" value="Genomic_DNA"/>
</dbReference>
<reference evidence="5" key="1">
    <citation type="submission" date="2018-10" db="EMBL/GenBank/DDBJ databases">
        <title>Hidden diversity of soil giant viruses.</title>
        <authorList>
            <person name="Schulz F."/>
            <person name="Alteio L."/>
            <person name="Goudeau D."/>
            <person name="Ryan E.M."/>
            <person name="Malmstrom R.R."/>
            <person name="Blanchard J."/>
            <person name="Woyke T."/>
        </authorList>
    </citation>
    <scope>NUCLEOTIDE SEQUENCE</scope>
    <source>
        <strain evidence="5">TEV1</strain>
    </source>
</reference>
<dbReference type="SUPFAM" id="SSF55945">
    <property type="entry name" value="TATA-box binding protein-like"/>
    <property type="match status" value="2"/>
</dbReference>
<evidence type="ECO:0000256" key="4">
    <source>
        <dbReference type="SAM" id="MobiDB-lite"/>
    </source>
</evidence>
<dbReference type="GO" id="GO:0006352">
    <property type="term" value="P:DNA-templated transcription initiation"/>
    <property type="evidence" value="ECO:0007669"/>
    <property type="project" value="InterPro"/>
</dbReference>
<dbReference type="InterPro" id="IPR012295">
    <property type="entry name" value="TBP_dom_sf"/>
</dbReference>
<keyword evidence="2" id="KW-0238">DNA-binding</keyword>
<evidence type="ECO:0000313" key="5">
    <source>
        <dbReference type="EMBL" id="AYV75768.1"/>
    </source>
</evidence>
<evidence type="ECO:0000256" key="3">
    <source>
        <dbReference type="ARBA" id="ARBA00023163"/>
    </source>
</evidence>
<sequence length="377" mass="42838">MSIDVIKHKIIFNNDLEHLPNDVLISTMTIVCKIDTIFNVYNIARYIDLKHTSIISVKHGKSDDLTTNRTLLTKSQTEKNKKKGKKAFYNQVSIQVKTKSGLLNVKLFLNGSIQMTGCKSIESVAEAITTLFDELKTVKAIVNYKSNKIEEKPFVVNITTLKAENVYGFKICMINSNFSIGFEIDRDNLFAILLQDNVKCSFDPIIHACVNIKFEHPEKTISIFVFESGAIIITGARSCNQIIMAYNFINKYLLEHYGEINKNNTLTNSTILEYLNDNINNKSNSIGNNNNNNNNNDNNNTNNKVFNSHNNLIDREPDYDLEYNIPENVNINNDSDDEFINNILSGKINKTKTNKSNKTINSKKLSKKSKINIMVEI</sequence>
<protein>
    <submittedName>
        <fullName evidence="5">TATA box binding protein</fullName>
    </submittedName>
</protein>
<organism evidence="5">
    <name type="scientific">Terrestrivirus sp</name>
    <dbReference type="NCBI Taxonomy" id="2487775"/>
    <lineage>
        <taxon>Viruses</taxon>
        <taxon>Varidnaviria</taxon>
        <taxon>Bamfordvirae</taxon>
        <taxon>Nucleocytoviricota</taxon>
        <taxon>Megaviricetes</taxon>
        <taxon>Imitervirales</taxon>
        <taxon>Mimiviridae</taxon>
        <taxon>Klosneuvirinae</taxon>
    </lineage>
</organism>
<keyword evidence="3" id="KW-0804">Transcription</keyword>
<feature type="region of interest" description="Disordered" evidence="4">
    <location>
        <begin position="283"/>
        <end position="303"/>
    </location>
</feature>